<evidence type="ECO:0000256" key="7">
    <source>
        <dbReference type="PIRNR" id="PIRNR016636"/>
    </source>
</evidence>
<evidence type="ECO:0000256" key="4">
    <source>
        <dbReference type="ARBA" id="ARBA00022692"/>
    </source>
</evidence>
<dbReference type="PATRIC" id="fig|742734.4.peg.2329"/>
<feature type="transmembrane region" description="Helical" evidence="8">
    <location>
        <begin position="377"/>
        <end position="394"/>
    </location>
</feature>
<keyword evidence="5 8" id="KW-1133">Transmembrane helix</keyword>
<dbReference type="RefSeq" id="WP_045093227.1">
    <property type="nucleotide sequence ID" value="NZ_KQ235877.1"/>
</dbReference>
<dbReference type="InterPro" id="IPR051085">
    <property type="entry name" value="MB_O-acyltransferase"/>
</dbReference>
<dbReference type="PIRSF" id="PIRSF500217">
    <property type="entry name" value="AlgI"/>
    <property type="match status" value="1"/>
</dbReference>
<dbReference type="PANTHER" id="PTHR13285:SF18">
    <property type="entry name" value="PROTEIN-CYSTEINE N-PALMITOYLTRANSFERASE RASP"/>
    <property type="match status" value="1"/>
</dbReference>
<dbReference type="InterPro" id="IPR028362">
    <property type="entry name" value="AlgI"/>
</dbReference>
<keyword evidence="7" id="KW-0012">Acyltransferase</keyword>
<evidence type="ECO:0000256" key="1">
    <source>
        <dbReference type="ARBA" id="ARBA00004651"/>
    </source>
</evidence>
<sequence>MLFSSLTFVWFFLPALALIYYLMPGRKLKNAILLIASLIFYTWGEPRYVVLVLLSILVNYVFGLVIAGLDRGPGVKASDEKGPGEMKPDRKRLGRKKLALAVCVIANICLLGYFKYFNFFLELVYTIAGKDGFTPRNIPLPIGISFYTFQAISYIADIYRGVKPVQKNMFRLALYISLFPQILSGPIVRYNELEPQITGRRESISMHAYGIKRFVCGLAKKMIFANMFGQVVDRIWELPLEQLGTAMVWFTVILYSFQIYYDFSGYSDMAIGLGRMFGFTYQENFNFPYLSASVSEFWRRWHISLSTWFKQYLYIPLGGNRKGLNRTCVNLFVVFLATGLWHGASMNFICWGIYYGIFIVAERLWIGTLLDKNPYKVLNHVYALVVVAFGWLLFRVQNLHQAKVMVTAMLVPKAGLWNLRIFMDNRIIFLLILAVCFCGPVQQLFPGLKKRLFDEERMGVLDVAVMAFLLLLCTMLMVSSTYQAFIYFRF</sequence>
<feature type="transmembrane region" description="Helical" evidence="8">
    <location>
        <begin position="331"/>
        <end position="357"/>
    </location>
</feature>
<dbReference type="GO" id="GO:0042121">
    <property type="term" value="P:alginic acid biosynthetic process"/>
    <property type="evidence" value="ECO:0007669"/>
    <property type="project" value="InterPro"/>
</dbReference>
<dbReference type="GeneID" id="93161893"/>
<protein>
    <recommendedName>
        <fullName evidence="11">MBOAT family protein</fullName>
    </recommendedName>
</protein>
<dbReference type="EMBL" id="ADLK01000019">
    <property type="protein sequence ID" value="KMW20150.1"/>
    <property type="molecule type" value="Genomic_DNA"/>
</dbReference>
<evidence type="ECO:0000256" key="3">
    <source>
        <dbReference type="ARBA" id="ARBA00022475"/>
    </source>
</evidence>
<dbReference type="OrthoDB" id="9805788at2"/>
<dbReference type="Proteomes" id="UP000037392">
    <property type="component" value="Unassembled WGS sequence"/>
</dbReference>
<keyword evidence="7" id="KW-0808">Transferase</keyword>
<reference evidence="9 10" key="1">
    <citation type="submission" date="2011-04" db="EMBL/GenBank/DDBJ databases">
        <title>The Genome Sequence of Clostridium citroniae WAL-19142.</title>
        <authorList>
            <consortium name="The Broad Institute Genome Sequencing Platform"/>
            <person name="Earl A."/>
            <person name="Ward D."/>
            <person name="Feldgarden M."/>
            <person name="Gevers D."/>
            <person name="Warren Y.A."/>
            <person name="Tyrrell K.L."/>
            <person name="Citron D.M."/>
            <person name="Goldstein E.J."/>
            <person name="Daigneault M."/>
            <person name="Allen-Vercoe E."/>
            <person name="Young S.K."/>
            <person name="Zeng Q."/>
            <person name="Gargeya S."/>
            <person name="Fitzgerald M."/>
            <person name="Haas B."/>
            <person name="Abouelleil A."/>
            <person name="Alvarado L."/>
            <person name="Arachchi H.M."/>
            <person name="Berlin A."/>
            <person name="Brown A."/>
            <person name="Chapman S.B."/>
            <person name="Chen Z."/>
            <person name="Dunbar C."/>
            <person name="Freedman E."/>
            <person name="Gearin G."/>
            <person name="Gellesch M."/>
            <person name="Goldberg J."/>
            <person name="Griggs A."/>
            <person name="Gujja S."/>
            <person name="Heilman E.R."/>
            <person name="Heiman D."/>
            <person name="Howarth C."/>
            <person name="Larson L."/>
            <person name="Lui A."/>
            <person name="MacDonald P.J."/>
            <person name="Mehta T."/>
            <person name="Montmayeur A."/>
            <person name="Murphy C."/>
            <person name="Neiman D."/>
            <person name="Pearson M."/>
            <person name="Priest M."/>
            <person name="Roberts A."/>
            <person name="Saif S."/>
            <person name="Shea T."/>
            <person name="Shenoy N."/>
            <person name="Sisk P."/>
            <person name="Stolte C."/>
            <person name="Sykes S."/>
            <person name="White J."/>
            <person name="Yandava C."/>
            <person name="Wortman J."/>
            <person name="Nusbaum C."/>
            <person name="Birren B."/>
        </authorList>
    </citation>
    <scope>NUCLEOTIDE SEQUENCE [LARGE SCALE GENOMIC DNA]</scope>
    <source>
        <strain evidence="9 10">WAL-19142</strain>
    </source>
</reference>
<feature type="transmembrane region" description="Helical" evidence="8">
    <location>
        <begin position="50"/>
        <end position="69"/>
    </location>
</feature>
<dbReference type="GO" id="GO:0016746">
    <property type="term" value="F:acyltransferase activity"/>
    <property type="evidence" value="ECO:0007669"/>
    <property type="project" value="UniProtKB-KW"/>
</dbReference>
<dbReference type="PIRSF" id="PIRSF016636">
    <property type="entry name" value="AlgI_DltB"/>
    <property type="match status" value="1"/>
</dbReference>
<keyword evidence="6 7" id="KW-0472">Membrane</keyword>
<evidence type="ECO:0000313" key="9">
    <source>
        <dbReference type="EMBL" id="KMW20150.1"/>
    </source>
</evidence>
<dbReference type="AlphaFoldDB" id="A0A0J9EW86"/>
<dbReference type="Pfam" id="PF03062">
    <property type="entry name" value="MBOAT"/>
    <property type="match status" value="1"/>
</dbReference>
<evidence type="ECO:0000256" key="2">
    <source>
        <dbReference type="ARBA" id="ARBA00010323"/>
    </source>
</evidence>
<feature type="transmembrane region" description="Helical" evidence="8">
    <location>
        <begin position="427"/>
        <end position="445"/>
    </location>
</feature>
<feature type="transmembrane region" description="Helical" evidence="8">
    <location>
        <begin position="138"/>
        <end position="156"/>
    </location>
</feature>
<dbReference type="PANTHER" id="PTHR13285">
    <property type="entry name" value="ACYLTRANSFERASE"/>
    <property type="match status" value="1"/>
</dbReference>
<comment type="caution">
    <text evidence="9">The sequence shown here is derived from an EMBL/GenBank/DDBJ whole genome shotgun (WGS) entry which is preliminary data.</text>
</comment>
<dbReference type="InterPro" id="IPR004299">
    <property type="entry name" value="MBOAT_fam"/>
</dbReference>
<evidence type="ECO:0000313" key="10">
    <source>
        <dbReference type="Proteomes" id="UP000037392"/>
    </source>
</evidence>
<comment type="subcellular location">
    <subcellularLocation>
        <location evidence="1">Cell membrane</location>
        <topology evidence="1">Multi-pass membrane protein</topology>
    </subcellularLocation>
</comment>
<evidence type="ECO:0008006" key="11">
    <source>
        <dbReference type="Google" id="ProtNLM"/>
    </source>
</evidence>
<dbReference type="InterPro" id="IPR024194">
    <property type="entry name" value="Ac/AlaTfrase_AlgI/DltB"/>
</dbReference>
<proteinExistence type="inferred from homology"/>
<feature type="transmembrane region" description="Helical" evidence="8">
    <location>
        <begin position="465"/>
        <end position="488"/>
    </location>
</feature>
<accession>A0A0J9EW86</accession>
<keyword evidence="3 7" id="KW-1003">Cell membrane</keyword>
<gene>
    <name evidence="9" type="ORF">HMPREF9470_02165</name>
</gene>
<evidence type="ECO:0000256" key="6">
    <source>
        <dbReference type="ARBA" id="ARBA00023136"/>
    </source>
</evidence>
<feature type="transmembrane region" description="Helical" evidence="8">
    <location>
        <begin position="98"/>
        <end position="118"/>
    </location>
</feature>
<comment type="similarity">
    <text evidence="2 7">Belongs to the membrane-bound acyltransferase family.</text>
</comment>
<name>A0A0J9EW86_9FIRM</name>
<keyword evidence="4 8" id="KW-0812">Transmembrane</keyword>
<organism evidence="9 10">
    <name type="scientific">[Clostridium] citroniae WAL-19142</name>
    <dbReference type="NCBI Taxonomy" id="742734"/>
    <lineage>
        <taxon>Bacteria</taxon>
        <taxon>Bacillati</taxon>
        <taxon>Bacillota</taxon>
        <taxon>Clostridia</taxon>
        <taxon>Lachnospirales</taxon>
        <taxon>Lachnospiraceae</taxon>
        <taxon>Enterocloster</taxon>
    </lineage>
</organism>
<feature type="transmembrane region" description="Helical" evidence="8">
    <location>
        <begin position="6"/>
        <end position="23"/>
    </location>
</feature>
<evidence type="ECO:0000256" key="8">
    <source>
        <dbReference type="SAM" id="Phobius"/>
    </source>
</evidence>
<dbReference type="GO" id="GO:0005886">
    <property type="term" value="C:plasma membrane"/>
    <property type="evidence" value="ECO:0007669"/>
    <property type="project" value="UniProtKB-SubCell"/>
</dbReference>
<evidence type="ECO:0000256" key="5">
    <source>
        <dbReference type="ARBA" id="ARBA00022989"/>
    </source>
</evidence>